<sequence length="361" mass="40740">MINIVYLGKRGGGALLAKDLLLFGQESNLVNLGMLSSENELNGYFQGNNKITFTSVSHELRTLWKLPSNLIKQCYVSFKWASTTRDEIVLFVMPSPFDLVTMLIIRMFNRKITFICHEYKSHDGEIWPTSRAIRRRIKLSELVITLNKSDADKISKLIFEKSLIVLSHPVLDLQRSIPVIETKGTEIQHPIFLFVGRIKKYKGIERLLEAWSRTDKGFLVIAGEGRIEGTIPPRAVVINRWLSEGEIGYLMDLSDAIIFPYTSASQSGLIPLAISKELTIFVSDLEGLKAQLLNYSDRTIWIDPIGSETILGELKSYADQFIPRIKSGEIASSGPSMIAFLEDIEETWSTLQRGRDSYGCT</sequence>
<dbReference type="EMBL" id="CAESAH010000009">
    <property type="protein sequence ID" value="CAB4334979.1"/>
    <property type="molecule type" value="Genomic_DNA"/>
</dbReference>
<evidence type="ECO:0000313" key="1">
    <source>
        <dbReference type="EMBL" id="CAB4334979.1"/>
    </source>
</evidence>
<accession>A0A6J5Z3C1</accession>
<name>A0A6J5Z3C1_9ZZZZ</name>
<evidence type="ECO:0000313" key="2">
    <source>
        <dbReference type="EMBL" id="CAB4729191.1"/>
    </source>
</evidence>
<gene>
    <name evidence="2" type="ORF">UFOPK2731_00707</name>
    <name evidence="3" type="ORF">UFOPK3161_00257</name>
    <name evidence="1" type="ORF">UFOPK3962_00512</name>
    <name evidence="4" type="ORF">UFOPK4427_00119</name>
</gene>
<evidence type="ECO:0000313" key="4">
    <source>
        <dbReference type="EMBL" id="CAB5135077.1"/>
    </source>
</evidence>
<dbReference type="EMBL" id="CAFBRY010000002">
    <property type="protein sequence ID" value="CAB5135077.1"/>
    <property type="molecule type" value="Genomic_DNA"/>
</dbReference>
<dbReference type="EMBL" id="CAEZYO010000016">
    <property type="protein sequence ID" value="CAB4729191.1"/>
    <property type="molecule type" value="Genomic_DNA"/>
</dbReference>
<dbReference type="SUPFAM" id="SSF53756">
    <property type="entry name" value="UDP-Glycosyltransferase/glycogen phosphorylase"/>
    <property type="match status" value="1"/>
</dbReference>
<dbReference type="EMBL" id="CAFABC010000003">
    <property type="protein sequence ID" value="CAB4816637.1"/>
    <property type="molecule type" value="Genomic_DNA"/>
</dbReference>
<proteinExistence type="predicted"/>
<dbReference type="Gene3D" id="3.40.50.2000">
    <property type="entry name" value="Glycogen Phosphorylase B"/>
    <property type="match status" value="2"/>
</dbReference>
<evidence type="ECO:0000313" key="3">
    <source>
        <dbReference type="EMBL" id="CAB4816637.1"/>
    </source>
</evidence>
<reference evidence="1" key="1">
    <citation type="submission" date="2020-05" db="EMBL/GenBank/DDBJ databases">
        <authorList>
            <person name="Chiriac C."/>
            <person name="Salcher M."/>
            <person name="Ghai R."/>
            <person name="Kavagutti S V."/>
        </authorList>
    </citation>
    <scope>NUCLEOTIDE SEQUENCE</scope>
</reference>
<protein>
    <submittedName>
        <fullName evidence="1">Unannotated protein</fullName>
    </submittedName>
</protein>
<organism evidence="1">
    <name type="scientific">freshwater metagenome</name>
    <dbReference type="NCBI Taxonomy" id="449393"/>
    <lineage>
        <taxon>unclassified sequences</taxon>
        <taxon>metagenomes</taxon>
        <taxon>ecological metagenomes</taxon>
    </lineage>
</organism>
<dbReference type="AlphaFoldDB" id="A0A6J5Z3C1"/>